<dbReference type="AlphaFoldDB" id="A0A8H2XI87"/>
<dbReference type="InterPro" id="IPR002110">
    <property type="entry name" value="Ankyrin_rpt"/>
</dbReference>
<comment type="caution">
    <text evidence="1">The sequence shown here is derived from an EMBL/GenBank/DDBJ whole genome shotgun (WGS) entry which is preliminary data.</text>
</comment>
<dbReference type="Gene3D" id="1.25.40.20">
    <property type="entry name" value="Ankyrin repeat-containing domain"/>
    <property type="match status" value="1"/>
</dbReference>
<name>A0A8H2XI87_9AGAM</name>
<protein>
    <submittedName>
        <fullName evidence="1">Uncharacterized protein</fullName>
    </submittedName>
</protein>
<dbReference type="Proteomes" id="UP000663861">
    <property type="component" value="Unassembled WGS sequence"/>
</dbReference>
<dbReference type="Pfam" id="PF12796">
    <property type="entry name" value="Ank_2"/>
    <property type="match status" value="1"/>
</dbReference>
<dbReference type="InterPro" id="IPR036770">
    <property type="entry name" value="Ankyrin_rpt-contain_sf"/>
</dbReference>
<organism evidence="1 2">
    <name type="scientific">Rhizoctonia solani</name>
    <dbReference type="NCBI Taxonomy" id="456999"/>
    <lineage>
        <taxon>Eukaryota</taxon>
        <taxon>Fungi</taxon>
        <taxon>Dikarya</taxon>
        <taxon>Basidiomycota</taxon>
        <taxon>Agaricomycotina</taxon>
        <taxon>Agaricomycetes</taxon>
        <taxon>Cantharellales</taxon>
        <taxon>Ceratobasidiaceae</taxon>
        <taxon>Rhizoctonia</taxon>
    </lineage>
</organism>
<dbReference type="EMBL" id="CAJMWY010000308">
    <property type="protein sequence ID" value="CAE6427240.1"/>
    <property type="molecule type" value="Genomic_DNA"/>
</dbReference>
<evidence type="ECO:0000313" key="2">
    <source>
        <dbReference type="Proteomes" id="UP000663861"/>
    </source>
</evidence>
<dbReference type="SUPFAM" id="SSF140860">
    <property type="entry name" value="Pseudo ankyrin repeat-like"/>
    <property type="match status" value="1"/>
</dbReference>
<accession>A0A8H2XI87</accession>
<proteinExistence type="predicted"/>
<sequence length="111" mass="12300">MCVRAGPAQHPLLQLLLRNGADPSAKSCLPLQIAATLGYLDALKLMIELSDGIQSQGIIGGKRRRMEDRVQPTTKVLSAAVRERHIEVAEWLMHEKGVVPDMATMQMLRRT</sequence>
<evidence type="ECO:0000313" key="1">
    <source>
        <dbReference type="EMBL" id="CAE6427240.1"/>
    </source>
</evidence>
<gene>
    <name evidence="1" type="ORF">RDB_LOCUS21286</name>
</gene>
<reference evidence="1" key="1">
    <citation type="submission" date="2021-01" db="EMBL/GenBank/DDBJ databases">
        <authorList>
            <person name="Kaushik A."/>
        </authorList>
    </citation>
    <scope>NUCLEOTIDE SEQUENCE</scope>
    <source>
        <strain evidence="1">AG4-RS23</strain>
    </source>
</reference>